<dbReference type="RefSeq" id="XP_034116791.1">
    <property type="nucleotide sequence ID" value="XM_034260900.1"/>
</dbReference>
<sequence>MASTSRNASRRGNARNTQSQSQHTQSQILESTPMAIDNQVRTLINFILCHSANKVPIKFTDLTASVDNRNEAIKRLPLVSQLLEETYGIKLIQLDGAPKRYICVAEAPVASTAELTSSQQKHQALLYIILTYIFLRGSKIEDEKLYAMLTMMEIDVHEEHGYFGDDIFDMINDTFVNQQYLRRERSQLSPYDDPKTFFSWGPRAKCEITYPEIVKFASKLFNQDVSFFQQQLMMAEGVDNPEMMETPNESIDNTESYDVTMDTDSQ</sequence>
<evidence type="ECO:0000256" key="1">
    <source>
        <dbReference type="SAM" id="MobiDB-lite"/>
    </source>
</evidence>
<name>A0A6P8XJQ0_DROAB</name>
<dbReference type="PANTHER" id="PTHR11736">
    <property type="entry name" value="MELANOMA-ASSOCIATED ANTIGEN MAGE ANTIGEN"/>
    <property type="match status" value="1"/>
</dbReference>
<dbReference type="SMART" id="SM01373">
    <property type="entry name" value="MAGE"/>
    <property type="match status" value="1"/>
</dbReference>
<keyword evidence="3" id="KW-1185">Reference proteome</keyword>
<dbReference type="PROSITE" id="PS50838">
    <property type="entry name" value="MAGE"/>
    <property type="match status" value="1"/>
</dbReference>
<protein>
    <submittedName>
        <fullName evidence="4">Non-structural maintenance of chromosomes element 3 homolog</fullName>
    </submittedName>
</protein>
<feature type="domain" description="MAGE" evidence="2">
    <location>
        <begin position="36"/>
        <end position="235"/>
    </location>
</feature>
<organism evidence="3 4">
    <name type="scientific">Drosophila albomicans</name>
    <name type="common">Fruit fly</name>
    <dbReference type="NCBI Taxonomy" id="7291"/>
    <lineage>
        <taxon>Eukaryota</taxon>
        <taxon>Metazoa</taxon>
        <taxon>Ecdysozoa</taxon>
        <taxon>Arthropoda</taxon>
        <taxon>Hexapoda</taxon>
        <taxon>Insecta</taxon>
        <taxon>Pterygota</taxon>
        <taxon>Neoptera</taxon>
        <taxon>Endopterygota</taxon>
        <taxon>Diptera</taxon>
        <taxon>Brachycera</taxon>
        <taxon>Muscomorpha</taxon>
        <taxon>Ephydroidea</taxon>
        <taxon>Drosophilidae</taxon>
        <taxon>Drosophila</taxon>
    </lineage>
</organism>
<dbReference type="PANTHER" id="PTHR11736:SF14">
    <property type="entry name" value="NSE3 HOMOLOG, SMC5-SMC6 COMPLEX COMPONENT"/>
    <property type="match status" value="1"/>
</dbReference>
<dbReference type="InterPro" id="IPR041898">
    <property type="entry name" value="MAGE_WH1"/>
</dbReference>
<dbReference type="GeneID" id="117576259"/>
<gene>
    <name evidence="4" type="primary">LOC117576259</name>
</gene>
<dbReference type="AlphaFoldDB" id="A0A6P8XJQ0"/>
<feature type="compositionally biased region" description="Low complexity" evidence="1">
    <location>
        <begin position="14"/>
        <end position="26"/>
    </location>
</feature>
<dbReference type="FunFam" id="1.10.10.1210:FF:000001">
    <property type="entry name" value="melanoma-associated antigen D1"/>
    <property type="match status" value="1"/>
</dbReference>
<reference evidence="4" key="1">
    <citation type="submission" date="2025-08" db="UniProtKB">
        <authorList>
            <consortium name="RefSeq"/>
        </authorList>
    </citation>
    <scope>IDENTIFICATION</scope>
    <source>
        <strain evidence="4">15112-1751.03</strain>
        <tissue evidence="4">Whole Adult</tissue>
    </source>
</reference>
<accession>A0A6P8XJQ0</accession>
<evidence type="ECO:0000313" key="3">
    <source>
        <dbReference type="Proteomes" id="UP000515160"/>
    </source>
</evidence>
<feature type="region of interest" description="Disordered" evidence="1">
    <location>
        <begin position="1"/>
        <end position="26"/>
    </location>
</feature>
<dbReference type="CTD" id="40860"/>
<dbReference type="InterPro" id="IPR037445">
    <property type="entry name" value="MAGE"/>
</dbReference>
<dbReference type="Gene3D" id="1.10.10.1200">
    <property type="entry name" value="MAGE homology domain, winged helix WH1 motif"/>
    <property type="match status" value="1"/>
</dbReference>
<dbReference type="InterPro" id="IPR002190">
    <property type="entry name" value="MHD_dom"/>
</dbReference>
<dbReference type="Gene3D" id="1.10.10.1210">
    <property type="entry name" value="MAGE homology domain, winged helix WH2 motif"/>
    <property type="match status" value="1"/>
</dbReference>
<evidence type="ECO:0000313" key="4">
    <source>
        <dbReference type="RefSeq" id="XP_034116791.1"/>
    </source>
</evidence>
<feature type="compositionally biased region" description="Polar residues" evidence="1">
    <location>
        <begin position="247"/>
        <end position="266"/>
    </location>
</feature>
<dbReference type="Proteomes" id="UP000515160">
    <property type="component" value="Chromosome 2R"/>
</dbReference>
<dbReference type="OrthoDB" id="205198at2759"/>
<feature type="region of interest" description="Disordered" evidence="1">
    <location>
        <begin position="246"/>
        <end position="266"/>
    </location>
</feature>
<proteinExistence type="predicted"/>
<dbReference type="GO" id="GO:0005634">
    <property type="term" value="C:nucleus"/>
    <property type="evidence" value="ECO:0007669"/>
    <property type="project" value="TreeGrafter"/>
</dbReference>
<evidence type="ECO:0000259" key="2">
    <source>
        <dbReference type="PROSITE" id="PS50838"/>
    </source>
</evidence>
<dbReference type="InterPro" id="IPR041899">
    <property type="entry name" value="MAGE_WH2"/>
</dbReference>
<dbReference type="Pfam" id="PF01454">
    <property type="entry name" value="MAGE"/>
    <property type="match status" value="1"/>
</dbReference>